<organism evidence="2 3">
    <name type="scientific">Solimonas terrae</name>
    <dbReference type="NCBI Taxonomy" id="1396819"/>
    <lineage>
        <taxon>Bacteria</taxon>
        <taxon>Pseudomonadati</taxon>
        <taxon>Pseudomonadota</taxon>
        <taxon>Gammaproteobacteria</taxon>
        <taxon>Nevskiales</taxon>
        <taxon>Nevskiaceae</taxon>
        <taxon>Solimonas</taxon>
    </lineage>
</organism>
<dbReference type="PROSITE" id="PS51257">
    <property type="entry name" value="PROKAR_LIPOPROTEIN"/>
    <property type="match status" value="1"/>
</dbReference>
<gene>
    <name evidence="2" type="ORF">G7Y85_14215</name>
</gene>
<keyword evidence="3" id="KW-1185">Reference proteome</keyword>
<proteinExistence type="predicted"/>
<dbReference type="EMBL" id="JAAMOW010000007">
    <property type="protein sequence ID" value="NGY05925.1"/>
    <property type="molecule type" value="Genomic_DNA"/>
</dbReference>
<dbReference type="InterPro" id="IPR032466">
    <property type="entry name" value="Metal_Hydrolase"/>
</dbReference>
<dbReference type="InterPro" id="IPR011059">
    <property type="entry name" value="Metal-dep_hydrolase_composite"/>
</dbReference>
<evidence type="ECO:0000259" key="1">
    <source>
        <dbReference type="Pfam" id="PF01979"/>
    </source>
</evidence>
<dbReference type="PANTHER" id="PTHR43135">
    <property type="entry name" value="ALPHA-D-RIBOSE 1-METHYLPHOSPHONATE 5-TRIPHOSPHATE DIPHOSPHATASE"/>
    <property type="match status" value="1"/>
</dbReference>
<dbReference type="GO" id="GO:0016810">
    <property type="term" value="F:hydrolase activity, acting on carbon-nitrogen (but not peptide) bonds"/>
    <property type="evidence" value="ECO:0007669"/>
    <property type="project" value="InterPro"/>
</dbReference>
<feature type="domain" description="Amidohydrolase-related" evidence="1">
    <location>
        <begin position="399"/>
        <end position="495"/>
    </location>
</feature>
<name>A0A6M2BUK6_9GAMM</name>
<dbReference type="SUPFAM" id="SSF51338">
    <property type="entry name" value="Composite domain of metallo-dependent hydrolases"/>
    <property type="match status" value="1"/>
</dbReference>
<dbReference type="Gene3D" id="2.30.40.10">
    <property type="entry name" value="Urease, subunit C, domain 1"/>
    <property type="match status" value="2"/>
</dbReference>
<keyword evidence="2" id="KW-0378">Hydrolase</keyword>
<dbReference type="SUPFAM" id="SSF51556">
    <property type="entry name" value="Metallo-dependent hydrolases"/>
    <property type="match status" value="1"/>
</dbReference>
<reference evidence="2 3" key="1">
    <citation type="journal article" date="2014" name="Int. J. Syst. Evol. Microbiol.">
        <title>Solimonas terrae sp. nov., isolated from soil.</title>
        <authorList>
            <person name="Kim S.J."/>
            <person name="Moon J.Y."/>
            <person name="Weon H.Y."/>
            <person name="Ahn J.H."/>
            <person name="Chen W.M."/>
            <person name="Kwon S.W."/>
        </authorList>
    </citation>
    <scope>NUCLEOTIDE SEQUENCE [LARGE SCALE GENOMIC DNA]</scope>
    <source>
        <strain evidence="2 3">KIS83-12</strain>
    </source>
</reference>
<evidence type="ECO:0000313" key="2">
    <source>
        <dbReference type="EMBL" id="NGY05925.1"/>
    </source>
</evidence>
<comment type="caution">
    <text evidence="2">The sequence shown here is derived from an EMBL/GenBank/DDBJ whole genome shotgun (WGS) entry which is preliminary data.</text>
</comment>
<dbReference type="Gene3D" id="3.20.20.140">
    <property type="entry name" value="Metal-dependent hydrolases"/>
    <property type="match status" value="1"/>
</dbReference>
<accession>A0A6M2BUK6</accession>
<dbReference type="PANTHER" id="PTHR43135:SF3">
    <property type="entry name" value="ALPHA-D-RIBOSE 1-METHYLPHOSPHONATE 5-TRIPHOSPHATE DIPHOSPHATASE"/>
    <property type="match status" value="1"/>
</dbReference>
<dbReference type="InterPro" id="IPR051781">
    <property type="entry name" value="Metallo-dep_Hydrolase"/>
</dbReference>
<sequence length="517" mass="56198">MRDVQHTNERSMVSTQWAAAAFAIATITGCINSGGTFLKDESPSTARQRNVVVLDGATVVDVRSGDLTPGVRLVLKGGKIAAIGPTWSVPIPDSAQVVDAHGQYVVPGFLDMHVHVLEQGHLWESLSLMLASGVTGFRQMSGSLVLLQQRREGTLPIRPEQPELVAMPGAFLTPWIAPDKKTAVTVVDEQAAAGADFIKIGLVTPVVLTAVLDEAHRVGIPALGHVPPDVNALDAAKAGMRSIEHLGPGDNVLMNCATDDGLKRVPIKLPPMLKLLPKIPFAEGIVTHFLRPLLVNPVLADSPRDFDQMRRIVMSYSDKKCREVAAQFAEYGEWQVPTLIKLRSSYIAEDPAYRADPALRYVDSDSLKLWRAVTQKFIDKISLDDKQTLKQIYDLDLKLVKALDDAGVKMMTGTDSGPGWVGSGLHKEFDELEKAGLTPLRVLQMTTLRGAEFLGRTATMGTVEAGKNADLVLLDGNPLESVQNLHRVYAVVRNGYYYSRQDLDALMSSVAASVESR</sequence>
<dbReference type="Proteomes" id="UP000472676">
    <property type="component" value="Unassembled WGS sequence"/>
</dbReference>
<evidence type="ECO:0000313" key="3">
    <source>
        <dbReference type="Proteomes" id="UP000472676"/>
    </source>
</evidence>
<dbReference type="Pfam" id="PF01979">
    <property type="entry name" value="Amidohydro_1"/>
    <property type="match status" value="1"/>
</dbReference>
<dbReference type="InterPro" id="IPR006680">
    <property type="entry name" value="Amidohydro-rel"/>
</dbReference>
<dbReference type="RefSeq" id="WP_166258395.1">
    <property type="nucleotide sequence ID" value="NZ_JAAMOW010000007.1"/>
</dbReference>
<dbReference type="AlphaFoldDB" id="A0A6M2BUK6"/>
<dbReference type="Gene3D" id="3.40.50.10910">
    <property type="entry name" value="Amidohydrolase"/>
    <property type="match status" value="1"/>
</dbReference>
<protein>
    <submittedName>
        <fullName evidence="2">Amidohydrolase family protein</fullName>
    </submittedName>
</protein>